<name>A0A382AMX4_9ZZZZ</name>
<evidence type="ECO:0000313" key="2">
    <source>
        <dbReference type="EMBL" id="SVB02900.1"/>
    </source>
</evidence>
<organism evidence="2">
    <name type="scientific">marine metagenome</name>
    <dbReference type="NCBI Taxonomy" id="408172"/>
    <lineage>
        <taxon>unclassified sequences</taxon>
        <taxon>metagenomes</taxon>
        <taxon>ecological metagenomes</taxon>
    </lineage>
</organism>
<protein>
    <recommendedName>
        <fullName evidence="1">DUF1565 domain-containing protein</fullName>
    </recommendedName>
</protein>
<dbReference type="SMART" id="SM00710">
    <property type="entry name" value="PbH1"/>
    <property type="match status" value="7"/>
</dbReference>
<dbReference type="EMBL" id="UINC01026089">
    <property type="protein sequence ID" value="SVB02900.1"/>
    <property type="molecule type" value="Genomic_DNA"/>
</dbReference>
<dbReference type="InterPro" id="IPR012334">
    <property type="entry name" value="Pectin_lyas_fold"/>
</dbReference>
<reference evidence="2" key="1">
    <citation type="submission" date="2018-05" db="EMBL/GenBank/DDBJ databases">
        <authorList>
            <person name="Lanie J.A."/>
            <person name="Ng W.-L."/>
            <person name="Kazmierczak K.M."/>
            <person name="Andrzejewski T.M."/>
            <person name="Davidsen T.M."/>
            <person name="Wayne K.J."/>
            <person name="Tettelin H."/>
            <person name="Glass J.I."/>
            <person name="Rusch D."/>
            <person name="Podicherti R."/>
            <person name="Tsui H.-C.T."/>
            <person name="Winkler M.E."/>
        </authorList>
    </citation>
    <scope>NUCLEOTIDE SEQUENCE</scope>
</reference>
<feature type="non-terminal residue" evidence="2">
    <location>
        <position position="705"/>
    </location>
</feature>
<dbReference type="InterPro" id="IPR006626">
    <property type="entry name" value="PbH1"/>
</dbReference>
<feature type="domain" description="DUF1565" evidence="1">
    <location>
        <begin position="292"/>
        <end position="510"/>
    </location>
</feature>
<dbReference type="InterPro" id="IPR011050">
    <property type="entry name" value="Pectin_lyase_fold/virulence"/>
</dbReference>
<dbReference type="Pfam" id="PF07602">
    <property type="entry name" value="DUF1565"/>
    <property type="match status" value="1"/>
</dbReference>
<accession>A0A382AMX4</accession>
<dbReference type="NCBIfam" id="NF041518">
    <property type="entry name" value="choice_anch_Q"/>
    <property type="match status" value="1"/>
</dbReference>
<dbReference type="SUPFAM" id="SSF51126">
    <property type="entry name" value="Pectin lyase-like"/>
    <property type="match status" value="2"/>
</dbReference>
<sequence>MRNYILCILLFSFGYSTVINIPSDYSTIQAGLDASVDGDTVLVSEGEYFENLILDKEIVLASYAINEQLDSNWVTNQYIDGTIINGGQHPIGSNKGSCLIIRDNDINPLIYGFTFEDGTGTDMLVTDCEVSDDHQRTERSGGGILLYNAYPDIMFNKFLNNGNTSMVNNSDVIEVVTNGGAISHYDTDDVEFDEDRNIIDQNINQTRNRPISMNIQNNYFENNGSGDGECFYSNGFLGSIDLSNSIFDNIDCSTNTVNEFVLKSKTRDADYIQEGITGNCIEQNTYYVNAENGSDSNPGTEEEPFLTIRKVLSLTKEDDSTTFIHVAEGRYSPSTTGESFPLIIPDNVHLIGTNWENTIIDIEATQEKQARGFIVQEVANVKIANFTITGGNAEDAGCQGGGAILLTNNDDAVYNPDGSWAPYAPSTPVLENLYLTGNHAYNGGGIGVFRLIGPTMENIIVQENSSYSFGGGIFQHAGVTTISNTKITDNTALTKHGGGIAVFVGGALVNNVEISNNIAEHLGGGAAFYQSEVDLINTTVVNNIDHANNSAIWSNSSTVGIVNSIVWGNQPNQLQNAYTITHSNIPSNTQIFGEGEGNIIDTDPLFTDPENGDFTLSEGSPCIDAGTADTDGDGIEDITDYFGSAPDMGAFEYEEIVGNDNDKSQMPRVFNIYQNHPNPFNPITMISYDLPENAMVSITIYDIMG</sequence>
<dbReference type="AlphaFoldDB" id="A0A382AMX4"/>
<dbReference type="InterPro" id="IPR011459">
    <property type="entry name" value="DUF1565"/>
</dbReference>
<gene>
    <name evidence="2" type="ORF">METZ01_LOCUS155754</name>
</gene>
<dbReference type="Gene3D" id="2.160.20.10">
    <property type="entry name" value="Single-stranded right-handed beta-helix, Pectin lyase-like"/>
    <property type="match status" value="2"/>
</dbReference>
<dbReference type="InterPro" id="IPR059226">
    <property type="entry name" value="Choice_anch_Q_dom"/>
</dbReference>
<proteinExistence type="predicted"/>
<evidence type="ECO:0000259" key="1">
    <source>
        <dbReference type="Pfam" id="PF07602"/>
    </source>
</evidence>